<evidence type="ECO:0000313" key="3">
    <source>
        <dbReference type="Proteomes" id="UP001589693"/>
    </source>
</evidence>
<evidence type="ECO:0000313" key="2">
    <source>
        <dbReference type="EMBL" id="MFB9904096.1"/>
    </source>
</evidence>
<dbReference type="RefSeq" id="WP_377851255.1">
    <property type="nucleotide sequence ID" value="NZ_JBHLZU010000007.1"/>
</dbReference>
<comment type="caution">
    <text evidence="2">The sequence shown here is derived from an EMBL/GenBank/DDBJ whole genome shotgun (WGS) entry which is preliminary data.</text>
</comment>
<name>A0ABV5ZWI5_9PSEU</name>
<evidence type="ECO:0000259" key="1">
    <source>
        <dbReference type="Pfam" id="PF01965"/>
    </source>
</evidence>
<feature type="domain" description="DJ-1/PfpI" evidence="1">
    <location>
        <begin position="26"/>
        <end position="191"/>
    </location>
</feature>
<keyword evidence="3" id="KW-1185">Reference proteome</keyword>
<dbReference type="InterPro" id="IPR002818">
    <property type="entry name" value="DJ-1/PfpI"/>
</dbReference>
<proteinExistence type="predicted"/>
<dbReference type="InterPro" id="IPR029062">
    <property type="entry name" value="Class_I_gatase-like"/>
</dbReference>
<reference evidence="2 3" key="1">
    <citation type="submission" date="2024-09" db="EMBL/GenBank/DDBJ databases">
        <authorList>
            <person name="Sun Q."/>
            <person name="Mori K."/>
        </authorList>
    </citation>
    <scope>NUCLEOTIDE SEQUENCE [LARGE SCALE GENOMIC DNA]</scope>
    <source>
        <strain evidence="2 3">TBRC 7907</strain>
    </source>
</reference>
<dbReference type="Pfam" id="PF01965">
    <property type="entry name" value="DJ-1_PfpI"/>
    <property type="match status" value="1"/>
</dbReference>
<dbReference type="PANTHER" id="PTHR43130:SF3">
    <property type="entry name" value="HTH-TYPE TRANSCRIPTIONAL REGULATOR RV1931C"/>
    <property type="match status" value="1"/>
</dbReference>
<gene>
    <name evidence="2" type="ORF">ACFFQA_09100</name>
</gene>
<sequence length="220" mass="23075">MQRRDFFRMSAAGVAAGALPRSGPLKVHILLFDGAEEQDFVGPLEVFGLARVETTLVRHGGPGRIVATHGTRIDVQHGWDPKAADILIVPGGGYGRRDGPGVHQVVKDKSLLSALVTAHRSGVVLAAVCTGTMVLSAAGLTRGRPCTTHARAKADLVVQGGTVIAARVVDDGDLVTAGGITSGLDLGLWLVTRELGADRAVTVEAIMEYESRGTVWRSRA</sequence>
<dbReference type="EMBL" id="JBHLZU010000007">
    <property type="protein sequence ID" value="MFB9904096.1"/>
    <property type="molecule type" value="Genomic_DNA"/>
</dbReference>
<protein>
    <submittedName>
        <fullName evidence="2">DJ-1/PfpI family protein</fullName>
    </submittedName>
</protein>
<dbReference type="PANTHER" id="PTHR43130">
    <property type="entry name" value="ARAC-FAMILY TRANSCRIPTIONAL REGULATOR"/>
    <property type="match status" value="1"/>
</dbReference>
<dbReference type="Gene3D" id="3.40.50.880">
    <property type="match status" value="1"/>
</dbReference>
<dbReference type="InterPro" id="IPR052158">
    <property type="entry name" value="INH-QAR"/>
</dbReference>
<organism evidence="2 3">
    <name type="scientific">Allokutzneria oryzae</name>
    <dbReference type="NCBI Taxonomy" id="1378989"/>
    <lineage>
        <taxon>Bacteria</taxon>
        <taxon>Bacillati</taxon>
        <taxon>Actinomycetota</taxon>
        <taxon>Actinomycetes</taxon>
        <taxon>Pseudonocardiales</taxon>
        <taxon>Pseudonocardiaceae</taxon>
        <taxon>Allokutzneria</taxon>
    </lineage>
</organism>
<accession>A0ABV5ZWI5</accession>
<dbReference type="SUPFAM" id="SSF52317">
    <property type="entry name" value="Class I glutamine amidotransferase-like"/>
    <property type="match status" value="1"/>
</dbReference>
<dbReference type="Proteomes" id="UP001589693">
    <property type="component" value="Unassembled WGS sequence"/>
</dbReference>